<keyword evidence="2" id="KW-1185">Reference proteome</keyword>
<dbReference type="NCBIfam" id="NF041390">
    <property type="entry name" value="TadE_Rv3655c"/>
    <property type="match status" value="1"/>
</dbReference>
<name>A0ABS4TAH5_9PSEU</name>
<organism evidence="1 2">
    <name type="scientific">Kibdelosporangium banguiense</name>
    <dbReference type="NCBI Taxonomy" id="1365924"/>
    <lineage>
        <taxon>Bacteria</taxon>
        <taxon>Bacillati</taxon>
        <taxon>Actinomycetota</taxon>
        <taxon>Actinomycetes</taxon>
        <taxon>Pseudonocardiales</taxon>
        <taxon>Pseudonocardiaceae</taxon>
        <taxon>Kibdelosporangium</taxon>
    </lineage>
</organism>
<dbReference type="InterPro" id="IPR049790">
    <property type="entry name" value="Rv3655c/TadE"/>
</dbReference>
<dbReference type="EMBL" id="JAGINW010000001">
    <property type="protein sequence ID" value="MBP2321427.1"/>
    <property type="molecule type" value="Genomic_DNA"/>
</dbReference>
<evidence type="ECO:0000313" key="1">
    <source>
        <dbReference type="EMBL" id="MBP2321427.1"/>
    </source>
</evidence>
<gene>
    <name evidence="1" type="ORF">JOF56_001812</name>
</gene>
<accession>A0ABS4TAH5</accession>
<proteinExistence type="predicted"/>
<evidence type="ECO:0008006" key="3">
    <source>
        <dbReference type="Google" id="ProtNLM"/>
    </source>
</evidence>
<protein>
    <recommendedName>
        <fullName evidence="3">Pilus assembly protein TadE</fullName>
    </recommendedName>
</protein>
<dbReference type="Proteomes" id="UP001519332">
    <property type="component" value="Unassembled WGS sequence"/>
</dbReference>
<evidence type="ECO:0000313" key="2">
    <source>
        <dbReference type="Proteomes" id="UP001519332"/>
    </source>
</evidence>
<reference evidence="1 2" key="1">
    <citation type="submission" date="2021-03" db="EMBL/GenBank/DDBJ databases">
        <title>Sequencing the genomes of 1000 actinobacteria strains.</title>
        <authorList>
            <person name="Klenk H.-P."/>
        </authorList>
    </citation>
    <scope>NUCLEOTIDE SEQUENCE [LARGE SCALE GENOMIC DNA]</scope>
    <source>
        <strain evidence="1 2">DSM 46670</strain>
    </source>
</reference>
<comment type="caution">
    <text evidence="1">The sequence shown here is derived from an EMBL/GenBank/DDBJ whole genome shotgun (WGS) entry which is preliminary data.</text>
</comment>
<sequence>MLVIVLWLVVAGIATVTAHLQCVDAAREAARLVARGDDGLAEEAARRIAPEDASLHISVDGERITVMVSADMLLTVSGEAFAVAEPQETAE</sequence>